<accession>A0A2H0NB42</accession>
<dbReference type="InterPro" id="IPR012833">
    <property type="entry name" value="NrdD"/>
</dbReference>
<proteinExistence type="predicted"/>
<sequence>MQKYICHDCQKTLVKNEEYMPYKSGSETFIKCKQCHKENSALKNFQPTEVYSRVVGYIRPVQQWNKGKQEEFKDRAEYVVK</sequence>
<dbReference type="EMBL" id="PCWQ01000022">
    <property type="protein sequence ID" value="PIR06120.1"/>
    <property type="molecule type" value="Genomic_DNA"/>
</dbReference>
<dbReference type="Pfam" id="PF13597">
    <property type="entry name" value="NRDD"/>
    <property type="match status" value="1"/>
</dbReference>
<gene>
    <name evidence="1" type="ORF">COV55_04830</name>
</gene>
<dbReference type="GO" id="GO:0008998">
    <property type="term" value="F:ribonucleoside-triphosphate reductase (thioredoxin) activity"/>
    <property type="evidence" value="ECO:0007669"/>
    <property type="project" value="InterPro"/>
</dbReference>
<evidence type="ECO:0000313" key="2">
    <source>
        <dbReference type="Proteomes" id="UP000230564"/>
    </source>
</evidence>
<reference evidence="1 2" key="1">
    <citation type="submission" date="2017-09" db="EMBL/GenBank/DDBJ databases">
        <title>Depth-based differentiation of microbial function through sediment-hosted aquifers and enrichment of novel symbionts in the deep terrestrial subsurface.</title>
        <authorList>
            <person name="Probst A.J."/>
            <person name="Ladd B."/>
            <person name="Jarett J.K."/>
            <person name="Geller-Mcgrath D.E."/>
            <person name="Sieber C.M."/>
            <person name="Emerson J.B."/>
            <person name="Anantharaman K."/>
            <person name="Thomas B.C."/>
            <person name="Malmstrom R."/>
            <person name="Stieglmeier M."/>
            <person name="Klingl A."/>
            <person name="Woyke T."/>
            <person name="Ryan C.M."/>
            <person name="Banfield J.F."/>
        </authorList>
    </citation>
    <scope>NUCLEOTIDE SEQUENCE [LARGE SCALE GENOMIC DNA]</scope>
    <source>
        <strain evidence="1">CG11_big_fil_rev_8_21_14_0_20_36_20</strain>
    </source>
</reference>
<comment type="caution">
    <text evidence="1">The sequence shown here is derived from an EMBL/GenBank/DDBJ whole genome shotgun (WGS) entry which is preliminary data.</text>
</comment>
<dbReference type="Proteomes" id="UP000230564">
    <property type="component" value="Unassembled WGS sequence"/>
</dbReference>
<dbReference type="GO" id="GO:0006260">
    <property type="term" value="P:DNA replication"/>
    <property type="evidence" value="ECO:0007669"/>
    <property type="project" value="InterPro"/>
</dbReference>
<evidence type="ECO:0000313" key="1">
    <source>
        <dbReference type="EMBL" id="PIR06120.1"/>
    </source>
</evidence>
<name>A0A2H0NB42_9BACT</name>
<feature type="non-terminal residue" evidence="1">
    <location>
        <position position="81"/>
    </location>
</feature>
<protein>
    <submittedName>
        <fullName evidence="1">Uncharacterized protein</fullName>
    </submittedName>
</protein>
<organism evidence="1 2">
    <name type="scientific">Candidatus Komeilibacteria bacterium CG11_big_fil_rev_8_21_14_0_20_36_20</name>
    <dbReference type="NCBI Taxonomy" id="1974477"/>
    <lineage>
        <taxon>Bacteria</taxon>
        <taxon>Candidatus Komeiliibacteriota</taxon>
    </lineage>
</organism>
<dbReference type="AlphaFoldDB" id="A0A2H0NB42"/>